<protein>
    <submittedName>
        <fullName evidence="2">MSHA biogenesis protein MshP</fullName>
    </submittedName>
</protein>
<evidence type="ECO:0000313" key="2">
    <source>
        <dbReference type="EMBL" id="QIA64302.1"/>
    </source>
</evidence>
<organism evidence="2 3">
    <name type="scientific">Vibrio astriarenae</name>
    <dbReference type="NCBI Taxonomy" id="1481923"/>
    <lineage>
        <taxon>Bacteria</taxon>
        <taxon>Pseudomonadati</taxon>
        <taxon>Pseudomonadota</taxon>
        <taxon>Gammaproteobacteria</taxon>
        <taxon>Vibrionales</taxon>
        <taxon>Vibrionaceae</taxon>
        <taxon>Vibrio</taxon>
    </lineage>
</organism>
<keyword evidence="1" id="KW-0812">Transmembrane</keyword>
<proteinExistence type="predicted"/>
<reference evidence="2 3" key="1">
    <citation type="submission" date="2020-01" db="EMBL/GenBank/DDBJ databases">
        <title>Whole genome and functional gene identification of agarase of Vibrio HN897.</title>
        <authorList>
            <person name="Liu Y."/>
            <person name="Zhao Z."/>
        </authorList>
    </citation>
    <scope>NUCLEOTIDE SEQUENCE [LARGE SCALE GENOMIC DNA]</scope>
    <source>
        <strain evidence="2 3">HN897</strain>
    </source>
</reference>
<keyword evidence="1" id="KW-1133">Transmembrane helix</keyword>
<name>A0A7Z2T4S5_9VIBR</name>
<evidence type="ECO:0000256" key="1">
    <source>
        <dbReference type="SAM" id="Phobius"/>
    </source>
</evidence>
<dbReference type="AlphaFoldDB" id="A0A7Z2T4S5"/>
<feature type="transmembrane region" description="Helical" evidence="1">
    <location>
        <begin position="12"/>
        <end position="30"/>
    </location>
</feature>
<sequence length="135" mass="15238">MFRSARKQQGSVLIVAVFVIVVMGMMAAMLNRMQWSNQDSHVREVNGTHAWLAAQSASECMLVNEYPLSVSGAQPTCSLSDLKVFYQDNHNCVIDSERSRDWALGEDSYFQISSRAVCGSKLHQVERQHEVWGKE</sequence>
<evidence type="ECO:0000313" key="3">
    <source>
        <dbReference type="Proteomes" id="UP000464262"/>
    </source>
</evidence>
<dbReference type="EMBL" id="CP047475">
    <property type="protein sequence ID" value="QIA64302.1"/>
    <property type="molecule type" value="Genomic_DNA"/>
</dbReference>
<accession>A0A7Z2T4S5</accession>
<dbReference type="Proteomes" id="UP000464262">
    <property type="component" value="Chromosome 1"/>
</dbReference>
<gene>
    <name evidence="2" type="ORF">GT360_12620</name>
</gene>
<dbReference type="RefSeq" id="WP_164649211.1">
    <property type="nucleotide sequence ID" value="NZ_CP047475.1"/>
</dbReference>
<keyword evidence="3" id="KW-1185">Reference proteome</keyword>
<dbReference type="KEGG" id="vas:GT360_12620"/>
<keyword evidence="1" id="KW-0472">Membrane</keyword>